<protein>
    <submittedName>
        <fullName evidence="1">Uncharacterized protein</fullName>
    </submittedName>
</protein>
<name>A0ABP7PNY9_9BACT</name>
<evidence type="ECO:0000313" key="1">
    <source>
        <dbReference type="EMBL" id="GAA3968783.1"/>
    </source>
</evidence>
<comment type="caution">
    <text evidence="1">The sequence shown here is derived from an EMBL/GenBank/DDBJ whole genome shotgun (WGS) entry which is preliminary data.</text>
</comment>
<sequence length="98" mass="10832">MTTTSFSALPPAAQWQAVIQLRCDMVRRLGRSAASISWWHRAILAADPVLEWSADQHTAVVRRGQTLLDFMARCYLVTPRASAATPDAVDEELLALLP</sequence>
<dbReference type="EMBL" id="BAABDI010000006">
    <property type="protein sequence ID" value="GAA3968783.1"/>
    <property type="molecule type" value="Genomic_DNA"/>
</dbReference>
<keyword evidence="2" id="KW-1185">Reference proteome</keyword>
<organism evidence="1 2">
    <name type="scientific">Hymenobacter antarcticus</name>
    <dbReference type="NCBI Taxonomy" id="486270"/>
    <lineage>
        <taxon>Bacteria</taxon>
        <taxon>Pseudomonadati</taxon>
        <taxon>Bacteroidota</taxon>
        <taxon>Cytophagia</taxon>
        <taxon>Cytophagales</taxon>
        <taxon>Hymenobacteraceae</taxon>
        <taxon>Hymenobacter</taxon>
    </lineage>
</organism>
<gene>
    <name evidence="1" type="ORF">GCM10022407_13540</name>
</gene>
<reference evidence="2" key="1">
    <citation type="journal article" date="2019" name="Int. J. Syst. Evol. Microbiol.">
        <title>The Global Catalogue of Microorganisms (GCM) 10K type strain sequencing project: providing services to taxonomists for standard genome sequencing and annotation.</title>
        <authorList>
            <consortium name="The Broad Institute Genomics Platform"/>
            <consortium name="The Broad Institute Genome Sequencing Center for Infectious Disease"/>
            <person name="Wu L."/>
            <person name="Ma J."/>
        </authorList>
    </citation>
    <scope>NUCLEOTIDE SEQUENCE [LARGE SCALE GENOMIC DNA]</scope>
    <source>
        <strain evidence="2">JCM 17217</strain>
    </source>
</reference>
<dbReference type="Proteomes" id="UP001501556">
    <property type="component" value="Unassembled WGS sequence"/>
</dbReference>
<dbReference type="RefSeq" id="WP_345122385.1">
    <property type="nucleotide sequence ID" value="NZ_BAABDI010000006.1"/>
</dbReference>
<evidence type="ECO:0000313" key="2">
    <source>
        <dbReference type="Proteomes" id="UP001501556"/>
    </source>
</evidence>
<proteinExistence type="predicted"/>
<accession>A0ABP7PNY9</accession>